<dbReference type="Pfam" id="PF13632">
    <property type="entry name" value="Glyco_trans_2_3"/>
    <property type="match status" value="1"/>
</dbReference>
<gene>
    <name evidence="3" type="ORF">EF807_03825</name>
</gene>
<dbReference type="AlphaFoldDB" id="A0A520KX31"/>
<reference evidence="3 4" key="1">
    <citation type="journal article" date="2019" name="Nat. Microbiol.">
        <title>Wide diversity of methane and short-chain alkane metabolisms in uncultured archaea.</title>
        <authorList>
            <person name="Borrel G."/>
            <person name="Adam P.S."/>
            <person name="McKay L.J."/>
            <person name="Chen L.X."/>
            <person name="Sierra-Garcia I.N."/>
            <person name="Sieber C.M."/>
            <person name="Letourneur Q."/>
            <person name="Ghozlane A."/>
            <person name="Andersen G.L."/>
            <person name="Li W.J."/>
            <person name="Hallam S.J."/>
            <person name="Muyzer G."/>
            <person name="de Oliveira V.M."/>
            <person name="Inskeep W.P."/>
            <person name="Banfield J.F."/>
            <person name="Gribaldo S."/>
        </authorList>
    </citation>
    <scope>NUCLEOTIDE SEQUENCE [LARGE SCALE GENOMIC DNA]</scope>
    <source>
        <strain evidence="3">NM1b</strain>
    </source>
</reference>
<dbReference type="GO" id="GO:0016740">
    <property type="term" value="F:transferase activity"/>
    <property type="evidence" value="ECO:0007669"/>
    <property type="project" value="UniProtKB-KW"/>
</dbReference>
<evidence type="ECO:0000313" key="3">
    <source>
        <dbReference type="EMBL" id="RZN70072.1"/>
    </source>
</evidence>
<sequence>MGTKVVRAKETIGKPKMNTINPKYNPNGKFKISQTEGLRSQNRRFCISVGITVKNDNWVVETLDSIMHQSRMPDEIIIVDAFSTDGTKELLDERVDLYRSSGLPIMITQKEGNIATGRNMIMNLANGEYVAMTDSDCIADVNWLKELENSVLSNSTEIEDNVDVVGGLTGVFGEGVQADVKEHNPAFVKVDGVEVDFAYQTRNVLLNKETVDRIGGFNTDYILYEDMDLMYRIAKKGGKMVYNPSARVYHKNSPNTKRYIMKMYNDALWSAIFYDDHTDAYGGGRSVGQMAGRAMIDELIAVLMIAAGTISKSNSTNVGIGRVGGGMMGLLEGILEELGSII</sequence>
<feature type="domain" description="Glycosyltransferase 2-like" evidence="2">
    <location>
        <begin position="201"/>
        <end position="256"/>
    </location>
</feature>
<evidence type="ECO:0000259" key="2">
    <source>
        <dbReference type="Pfam" id="PF13632"/>
    </source>
</evidence>
<dbReference type="PANTHER" id="PTHR43685">
    <property type="entry name" value="GLYCOSYLTRANSFERASE"/>
    <property type="match status" value="1"/>
</dbReference>
<proteinExistence type="predicted"/>
<comment type="caution">
    <text evidence="3">The sequence shown here is derived from an EMBL/GenBank/DDBJ whole genome shotgun (WGS) entry which is preliminary data.</text>
</comment>
<dbReference type="EMBL" id="RXIL01000062">
    <property type="protein sequence ID" value="RZN70072.1"/>
    <property type="molecule type" value="Genomic_DNA"/>
</dbReference>
<accession>A0A520KX31</accession>
<dbReference type="PANTHER" id="PTHR43685:SF2">
    <property type="entry name" value="GLYCOSYLTRANSFERASE 2-LIKE DOMAIN-CONTAINING PROTEIN"/>
    <property type="match status" value="1"/>
</dbReference>
<dbReference type="InterPro" id="IPR050834">
    <property type="entry name" value="Glycosyltransf_2"/>
</dbReference>
<feature type="domain" description="Glycosyltransferase 2-like" evidence="1">
    <location>
        <begin position="48"/>
        <end position="153"/>
    </location>
</feature>
<dbReference type="Gene3D" id="3.90.550.10">
    <property type="entry name" value="Spore Coat Polysaccharide Biosynthesis Protein SpsA, Chain A"/>
    <property type="match status" value="1"/>
</dbReference>
<dbReference type="InterPro" id="IPR029044">
    <property type="entry name" value="Nucleotide-diphossugar_trans"/>
</dbReference>
<evidence type="ECO:0000259" key="1">
    <source>
        <dbReference type="Pfam" id="PF00535"/>
    </source>
</evidence>
<keyword evidence="3" id="KW-0808">Transferase</keyword>
<dbReference type="Proteomes" id="UP000320766">
    <property type="component" value="Unassembled WGS sequence"/>
</dbReference>
<organism evidence="3 4">
    <name type="scientific">Candidatus Methanolliviera hydrocarbonicum</name>
    <dbReference type="NCBI Taxonomy" id="2491085"/>
    <lineage>
        <taxon>Archaea</taxon>
        <taxon>Methanobacteriati</taxon>
        <taxon>Methanobacteriota</taxon>
        <taxon>Candidatus Methanoliparia</taxon>
        <taxon>Candidatus Methanoliparales</taxon>
        <taxon>Candidatus Methanollivieraceae</taxon>
        <taxon>Candidatus Methanolliviera</taxon>
    </lineage>
</organism>
<dbReference type="InterPro" id="IPR001173">
    <property type="entry name" value="Glyco_trans_2-like"/>
</dbReference>
<protein>
    <submittedName>
        <fullName evidence="3">Glycosyltransferase</fullName>
    </submittedName>
</protein>
<evidence type="ECO:0000313" key="4">
    <source>
        <dbReference type="Proteomes" id="UP000320766"/>
    </source>
</evidence>
<dbReference type="Pfam" id="PF00535">
    <property type="entry name" value="Glycos_transf_2"/>
    <property type="match status" value="1"/>
</dbReference>
<name>A0A520KX31_9EURY</name>
<dbReference type="SUPFAM" id="SSF53448">
    <property type="entry name" value="Nucleotide-diphospho-sugar transferases"/>
    <property type="match status" value="1"/>
</dbReference>